<proteinExistence type="predicted"/>
<keyword evidence="3" id="KW-1185">Reference proteome</keyword>
<dbReference type="PATRIC" id="fig|1678841.3.peg.2835"/>
<evidence type="ECO:0000313" key="2">
    <source>
        <dbReference type="EMBL" id="GAP44355.1"/>
    </source>
</evidence>
<dbReference type="STRING" id="1678841.TBC1_12158"/>
<dbReference type="InterPro" id="IPR014710">
    <property type="entry name" value="RmlC-like_jellyroll"/>
</dbReference>
<dbReference type="Proteomes" id="UP000053091">
    <property type="component" value="Unassembled WGS sequence"/>
</dbReference>
<dbReference type="CDD" id="cd06981">
    <property type="entry name" value="cupin_reut_a1446"/>
    <property type="match status" value="1"/>
</dbReference>
<evidence type="ECO:0000313" key="3">
    <source>
        <dbReference type="Proteomes" id="UP000053091"/>
    </source>
</evidence>
<evidence type="ECO:0000259" key="1">
    <source>
        <dbReference type="Pfam" id="PF07883"/>
    </source>
</evidence>
<accession>A0A0S7C5M3</accession>
<dbReference type="Pfam" id="PF07883">
    <property type="entry name" value="Cupin_2"/>
    <property type="match status" value="1"/>
</dbReference>
<reference evidence="2" key="1">
    <citation type="journal article" date="2015" name="Genome Announc.">
        <title>Draft Genome Sequence of Bacteroidales Strain TBC1, a Novel Isolate from a Methanogenic Wastewater Treatment System.</title>
        <authorList>
            <person name="Tourlousse D.M."/>
            <person name="Matsuura N."/>
            <person name="Sun L."/>
            <person name="Toyonaga M."/>
            <person name="Kuroda K."/>
            <person name="Ohashi A."/>
            <person name="Cruz R."/>
            <person name="Yamaguchi T."/>
            <person name="Sekiguchi Y."/>
        </authorList>
    </citation>
    <scope>NUCLEOTIDE SEQUENCE [LARGE SCALE GENOMIC DNA]</scope>
    <source>
        <strain evidence="2">TBC1</strain>
    </source>
</reference>
<dbReference type="Gene3D" id="2.60.120.10">
    <property type="entry name" value="Jelly Rolls"/>
    <property type="match status" value="1"/>
</dbReference>
<dbReference type="AlphaFoldDB" id="A0A0S7C5M3"/>
<dbReference type="InterPro" id="IPR011051">
    <property type="entry name" value="RmlC_Cupin_sf"/>
</dbReference>
<protein>
    <submittedName>
        <fullName evidence="2">Protein containing Cupin domain</fullName>
    </submittedName>
</protein>
<sequence length="114" mass="12985">MKNLSPANIFHHGNAVPDDKELFEILASGDVVIERIVSRGQITPEAEWYNQEKDEWVILLTGEARILFENSGEIALKPGDYLLIPAHERHRVTYTSKSPECIWLAIHGQIHDKI</sequence>
<dbReference type="OrthoDB" id="9798585at2"/>
<gene>
    <name evidence="2" type="ORF">TBC1_12158</name>
</gene>
<name>A0A0S7C5M3_9BACT</name>
<dbReference type="SUPFAM" id="SSF51182">
    <property type="entry name" value="RmlC-like cupins"/>
    <property type="match status" value="1"/>
</dbReference>
<organism evidence="2">
    <name type="scientific">Lentimicrobium saccharophilum</name>
    <dbReference type="NCBI Taxonomy" id="1678841"/>
    <lineage>
        <taxon>Bacteria</taxon>
        <taxon>Pseudomonadati</taxon>
        <taxon>Bacteroidota</taxon>
        <taxon>Bacteroidia</taxon>
        <taxon>Bacteroidales</taxon>
        <taxon>Lentimicrobiaceae</taxon>
        <taxon>Lentimicrobium</taxon>
    </lineage>
</organism>
<dbReference type="RefSeq" id="WP_062043499.1">
    <property type="nucleotide sequence ID" value="NZ_DF968183.1"/>
</dbReference>
<feature type="domain" description="Cupin type-2" evidence="1">
    <location>
        <begin position="45"/>
        <end position="106"/>
    </location>
</feature>
<dbReference type="EMBL" id="DF968183">
    <property type="protein sequence ID" value="GAP44355.1"/>
    <property type="molecule type" value="Genomic_DNA"/>
</dbReference>
<dbReference type="InterPro" id="IPR013096">
    <property type="entry name" value="Cupin_2"/>
</dbReference>